<gene>
    <name evidence="1" type="primary">yjqB</name>
    <name evidence="1" type="ORF">GCM10010954_21290</name>
</gene>
<protein>
    <submittedName>
        <fullName evidence="1">UPF0714 protein YjqB</fullName>
    </submittedName>
</protein>
<evidence type="ECO:0000313" key="2">
    <source>
        <dbReference type="Proteomes" id="UP000660110"/>
    </source>
</evidence>
<comment type="caution">
    <text evidence="1">The sequence shown here is derived from an EMBL/GenBank/DDBJ whole genome shotgun (WGS) entry which is preliminary data.</text>
</comment>
<proteinExistence type="predicted"/>
<accession>A0A917EVH7</accession>
<reference evidence="1" key="2">
    <citation type="submission" date="2020-09" db="EMBL/GenBank/DDBJ databases">
        <authorList>
            <person name="Sun Q."/>
            <person name="Zhou Y."/>
        </authorList>
    </citation>
    <scope>NUCLEOTIDE SEQUENCE</scope>
    <source>
        <strain evidence="1">CGMCC 1.12153</strain>
    </source>
</reference>
<name>A0A917EVH7_HALAA</name>
<sequence length="203" mass="22587">MGTLYNTFDDLKKENEAGRDYTIISEPCDSDVIIIAIHGGGIEAGCSELAMATAQRGRFSYYCFEGLRRKGNRDLHVSSIRFDEPKALQMTGAHSYSLAYHGYEEAKLKHTLVGGADRAGRQKVYEALTAAGFSAEMLSDKSPMAGIDPRNIVNQNKRGMGVQLEISKAQREAFFGNNTRMELGYTQTDEFYRYVEAVCKGIR</sequence>
<dbReference type="Pfam" id="PF05908">
    <property type="entry name" value="Gamma_PGA_hydro"/>
    <property type="match status" value="1"/>
</dbReference>
<reference evidence="1" key="1">
    <citation type="journal article" date="2014" name="Int. J. Syst. Evol. Microbiol.">
        <title>Complete genome sequence of Corynebacterium casei LMG S-19264T (=DSM 44701T), isolated from a smear-ripened cheese.</title>
        <authorList>
            <consortium name="US DOE Joint Genome Institute (JGI-PGF)"/>
            <person name="Walter F."/>
            <person name="Albersmeier A."/>
            <person name="Kalinowski J."/>
            <person name="Ruckert C."/>
        </authorList>
    </citation>
    <scope>NUCLEOTIDE SEQUENCE</scope>
    <source>
        <strain evidence="1">CGMCC 1.12153</strain>
    </source>
</reference>
<evidence type="ECO:0000313" key="1">
    <source>
        <dbReference type="EMBL" id="GGF22201.1"/>
    </source>
</evidence>
<dbReference type="RefSeq" id="WP_188377462.1">
    <property type="nucleotide sequence ID" value="NZ_BMEL01000002.1"/>
</dbReference>
<dbReference type="Gene3D" id="3.40.630.100">
    <property type="entry name" value="Poly-gamma-glutamate hydrolase, zinc-binding motif"/>
    <property type="match status" value="1"/>
</dbReference>
<dbReference type="InterPro" id="IPR038128">
    <property type="entry name" value="Gamma_PGA_hydro_sf"/>
</dbReference>
<dbReference type="AlphaFoldDB" id="A0A917EVH7"/>
<dbReference type="Proteomes" id="UP000660110">
    <property type="component" value="Unassembled WGS sequence"/>
</dbReference>
<dbReference type="InterPro" id="IPR008585">
    <property type="entry name" value="Gamma_PGA_hydro"/>
</dbReference>
<keyword evidence="2" id="KW-1185">Reference proteome</keyword>
<dbReference type="EMBL" id="BMEL01000002">
    <property type="protein sequence ID" value="GGF22201.1"/>
    <property type="molecule type" value="Genomic_DNA"/>
</dbReference>
<organism evidence="1 2">
    <name type="scientific">Halobacillus andaensis</name>
    <dbReference type="NCBI Taxonomy" id="1176239"/>
    <lineage>
        <taxon>Bacteria</taxon>
        <taxon>Bacillati</taxon>
        <taxon>Bacillota</taxon>
        <taxon>Bacilli</taxon>
        <taxon>Bacillales</taxon>
        <taxon>Bacillaceae</taxon>
        <taxon>Halobacillus</taxon>
    </lineage>
</organism>